<dbReference type="EMBL" id="BSUN01000001">
    <property type="protein sequence ID" value="GMA35876.1"/>
    <property type="molecule type" value="Genomic_DNA"/>
</dbReference>
<feature type="transmembrane region" description="Helical" evidence="1">
    <location>
        <begin position="65"/>
        <end position="83"/>
    </location>
</feature>
<sequence>MQSRPALALSLRVLLGAALVAASVVAIVQAWSEAGGAPLSTILGVVLFAAVFAAGGLAFRTSSHLIWWGLLVMLWAVMLNANSGAEYLALPLLAVAGASEPLIYGLMGIIVAVALASAVGAVGAAGAGVLAVAGLAAFALGLAYRRLGAKAATASAA</sequence>
<keyword evidence="1" id="KW-0472">Membrane</keyword>
<gene>
    <name evidence="2" type="ORF">GCM10025876_20800</name>
</gene>
<dbReference type="Proteomes" id="UP001157125">
    <property type="component" value="Unassembled WGS sequence"/>
</dbReference>
<keyword evidence="3" id="KW-1185">Reference proteome</keyword>
<evidence type="ECO:0000256" key="1">
    <source>
        <dbReference type="SAM" id="Phobius"/>
    </source>
</evidence>
<keyword evidence="1" id="KW-0812">Transmembrane</keyword>
<feature type="transmembrane region" description="Helical" evidence="1">
    <location>
        <begin position="36"/>
        <end position="58"/>
    </location>
</feature>
<reference evidence="3" key="1">
    <citation type="journal article" date="2019" name="Int. J. Syst. Evol. Microbiol.">
        <title>The Global Catalogue of Microorganisms (GCM) 10K type strain sequencing project: providing services to taxonomists for standard genome sequencing and annotation.</title>
        <authorList>
            <consortium name="The Broad Institute Genomics Platform"/>
            <consortium name="The Broad Institute Genome Sequencing Center for Infectious Disease"/>
            <person name="Wu L."/>
            <person name="Ma J."/>
        </authorList>
    </citation>
    <scope>NUCLEOTIDE SEQUENCE [LARGE SCALE GENOMIC DNA]</scope>
    <source>
        <strain evidence="3">NBRC 112299</strain>
    </source>
</reference>
<feature type="transmembrane region" description="Helical" evidence="1">
    <location>
        <begin position="103"/>
        <end position="136"/>
    </location>
</feature>
<dbReference type="RefSeq" id="WP_284328250.1">
    <property type="nucleotide sequence ID" value="NZ_BSUN01000001.1"/>
</dbReference>
<organism evidence="2 3">
    <name type="scientific">Demequina litorisediminis</name>
    <dbReference type="NCBI Taxonomy" id="1849022"/>
    <lineage>
        <taxon>Bacteria</taxon>
        <taxon>Bacillati</taxon>
        <taxon>Actinomycetota</taxon>
        <taxon>Actinomycetes</taxon>
        <taxon>Micrococcales</taxon>
        <taxon>Demequinaceae</taxon>
        <taxon>Demequina</taxon>
    </lineage>
</organism>
<keyword evidence="1" id="KW-1133">Transmembrane helix</keyword>
<accession>A0ABQ6IDX6</accession>
<protein>
    <submittedName>
        <fullName evidence="2">Uncharacterized protein</fullName>
    </submittedName>
</protein>
<comment type="caution">
    <text evidence="2">The sequence shown here is derived from an EMBL/GenBank/DDBJ whole genome shotgun (WGS) entry which is preliminary data.</text>
</comment>
<proteinExistence type="predicted"/>
<evidence type="ECO:0000313" key="2">
    <source>
        <dbReference type="EMBL" id="GMA35876.1"/>
    </source>
</evidence>
<name>A0ABQ6IDX6_9MICO</name>
<evidence type="ECO:0000313" key="3">
    <source>
        <dbReference type="Proteomes" id="UP001157125"/>
    </source>
</evidence>